<sequence length="79" mass="7977">MLLGRITLATAALLLAGGTLAAPAGAEPMPPCEFGLSFLCSMLPVAPDLEGDIDLSQDKPPANSLPEDQVADPCALGCI</sequence>
<dbReference type="EMBL" id="BLKT01000003">
    <property type="protein sequence ID" value="GFG62311.1"/>
    <property type="molecule type" value="Genomic_DNA"/>
</dbReference>
<keyword evidence="1" id="KW-0732">Signal</keyword>
<feature type="chain" id="PRO_5038511127" description="Fibronectin-binding protein" evidence="1">
    <location>
        <begin position="22"/>
        <end position="79"/>
    </location>
</feature>
<organism evidence="2 3">
    <name type="scientific">Mycolicibacterium murale</name>
    <dbReference type="NCBI Taxonomy" id="182220"/>
    <lineage>
        <taxon>Bacteria</taxon>
        <taxon>Bacillati</taxon>
        <taxon>Actinomycetota</taxon>
        <taxon>Actinomycetes</taxon>
        <taxon>Mycobacteriales</taxon>
        <taxon>Mycobacteriaceae</taxon>
        <taxon>Mycolicibacterium</taxon>
    </lineage>
</organism>
<dbReference type="AlphaFoldDB" id="A0A7I9WXD4"/>
<dbReference type="RefSeq" id="WP_193491673.1">
    <property type="nucleotide sequence ID" value="NZ_BAAAMC010000033.1"/>
</dbReference>
<dbReference type="Proteomes" id="UP000465241">
    <property type="component" value="Unassembled WGS sequence"/>
</dbReference>
<proteinExistence type="predicted"/>
<gene>
    <name evidence="2" type="ORF">MMUR_64470</name>
</gene>
<evidence type="ECO:0000256" key="1">
    <source>
        <dbReference type="SAM" id="SignalP"/>
    </source>
</evidence>
<protein>
    <recommendedName>
        <fullName evidence="4">Fibronectin-binding protein</fullName>
    </recommendedName>
</protein>
<comment type="caution">
    <text evidence="2">The sequence shown here is derived from an EMBL/GenBank/DDBJ whole genome shotgun (WGS) entry which is preliminary data.</text>
</comment>
<accession>A0A7I9WXD4</accession>
<name>A0A7I9WXD4_9MYCO</name>
<feature type="signal peptide" evidence="1">
    <location>
        <begin position="1"/>
        <end position="21"/>
    </location>
</feature>
<evidence type="ECO:0000313" key="3">
    <source>
        <dbReference type="Proteomes" id="UP000465241"/>
    </source>
</evidence>
<keyword evidence="3" id="KW-1185">Reference proteome</keyword>
<evidence type="ECO:0000313" key="2">
    <source>
        <dbReference type="EMBL" id="GFG62311.1"/>
    </source>
</evidence>
<evidence type="ECO:0008006" key="4">
    <source>
        <dbReference type="Google" id="ProtNLM"/>
    </source>
</evidence>
<reference evidence="2 3" key="1">
    <citation type="journal article" date="2019" name="Emerg. Microbes Infect.">
        <title>Comprehensive subspecies identification of 175 nontuberculous mycobacteria species based on 7547 genomic profiles.</title>
        <authorList>
            <person name="Matsumoto Y."/>
            <person name="Kinjo T."/>
            <person name="Motooka D."/>
            <person name="Nabeya D."/>
            <person name="Jung N."/>
            <person name="Uechi K."/>
            <person name="Horii T."/>
            <person name="Iida T."/>
            <person name="Fujita J."/>
            <person name="Nakamura S."/>
        </authorList>
    </citation>
    <scope>NUCLEOTIDE SEQUENCE [LARGE SCALE GENOMIC DNA]</scope>
    <source>
        <strain evidence="2 3">JCM 13392</strain>
    </source>
</reference>